<gene>
    <name evidence="2" type="ORF">AVDCRST_MAG73-4145</name>
</gene>
<accession>A0A6J4V1F5</accession>
<feature type="compositionally biased region" description="Basic and acidic residues" evidence="1">
    <location>
        <begin position="38"/>
        <end position="56"/>
    </location>
</feature>
<organism evidence="2">
    <name type="scientific">uncultured Thermomicrobiales bacterium</name>
    <dbReference type="NCBI Taxonomy" id="1645740"/>
    <lineage>
        <taxon>Bacteria</taxon>
        <taxon>Pseudomonadati</taxon>
        <taxon>Thermomicrobiota</taxon>
        <taxon>Thermomicrobia</taxon>
        <taxon>Thermomicrobiales</taxon>
        <taxon>environmental samples</taxon>
    </lineage>
</organism>
<reference evidence="2" key="1">
    <citation type="submission" date="2020-02" db="EMBL/GenBank/DDBJ databases">
        <authorList>
            <person name="Meier V. D."/>
        </authorList>
    </citation>
    <scope>NUCLEOTIDE SEQUENCE</scope>
    <source>
        <strain evidence="2">AVDCRST_MAG73</strain>
    </source>
</reference>
<sequence>GNLQHLHGRGAGRRRDGRRGRLRGRVPRRPQRFRRRRSGVERGPGRSRLGRSDQPPRRPPTGGRQLRLDRARGGGQHRRRRGGRGADAV</sequence>
<proteinExistence type="predicted"/>
<feature type="compositionally biased region" description="Basic residues" evidence="1">
    <location>
        <begin position="1"/>
        <end position="37"/>
    </location>
</feature>
<evidence type="ECO:0000313" key="2">
    <source>
        <dbReference type="EMBL" id="CAA9565782.1"/>
    </source>
</evidence>
<dbReference type="EMBL" id="CADCWE010000267">
    <property type="protein sequence ID" value="CAA9565782.1"/>
    <property type="molecule type" value="Genomic_DNA"/>
</dbReference>
<dbReference type="AlphaFoldDB" id="A0A6J4V1F5"/>
<protein>
    <submittedName>
        <fullName evidence="2">Uncharacterized protein</fullName>
    </submittedName>
</protein>
<feature type="region of interest" description="Disordered" evidence="1">
    <location>
        <begin position="1"/>
        <end position="89"/>
    </location>
</feature>
<name>A0A6J4V1F5_9BACT</name>
<feature type="non-terminal residue" evidence="2">
    <location>
        <position position="89"/>
    </location>
</feature>
<evidence type="ECO:0000256" key="1">
    <source>
        <dbReference type="SAM" id="MobiDB-lite"/>
    </source>
</evidence>
<feature type="non-terminal residue" evidence="2">
    <location>
        <position position="1"/>
    </location>
</feature>